<reference evidence="1 2" key="1">
    <citation type="journal article" date="2022" name="Plant J.">
        <title>Chromosome-level genome of Camellia lanceoleosa provides a valuable resource for understanding genome evolution and self-incompatibility.</title>
        <authorList>
            <person name="Gong W."/>
            <person name="Xiao S."/>
            <person name="Wang L."/>
            <person name="Liao Z."/>
            <person name="Chang Y."/>
            <person name="Mo W."/>
            <person name="Hu G."/>
            <person name="Li W."/>
            <person name="Zhao G."/>
            <person name="Zhu H."/>
            <person name="Hu X."/>
            <person name="Ji K."/>
            <person name="Xiang X."/>
            <person name="Song Q."/>
            <person name="Yuan D."/>
            <person name="Jin S."/>
            <person name="Zhang L."/>
        </authorList>
    </citation>
    <scope>NUCLEOTIDE SEQUENCE [LARGE SCALE GENOMIC DNA]</scope>
    <source>
        <strain evidence="1">SQ_2022a</strain>
    </source>
</reference>
<organism evidence="1 2">
    <name type="scientific">Camellia lanceoleosa</name>
    <dbReference type="NCBI Taxonomy" id="1840588"/>
    <lineage>
        <taxon>Eukaryota</taxon>
        <taxon>Viridiplantae</taxon>
        <taxon>Streptophyta</taxon>
        <taxon>Embryophyta</taxon>
        <taxon>Tracheophyta</taxon>
        <taxon>Spermatophyta</taxon>
        <taxon>Magnoliopsida</taxon>
        <taxon>eudicotyledons</taxon>
        <taxon>Gunneridae</taxon>
        <taxon>Pentapetalae</taxon>
        <taxon>asterids</taxon>
        <taxon>Ericales</taxon>
        <taxon>Theaceae</taxon>
        <taxon>Camellia</taxon>
    </lineage>
</organism>
<gene>
    <name evidence="1" type="ORF">LOK49_LG13G01802</name>
</gene>
<proteinExistence type="predicted"/>
<name>A0ACC0FHY5_9ERIC</name>
<dbReference type="Proteomes" id="UP001060215">
    <property type="component" value="Chromosome 14"/>
</dbReference>
<accession>A0ACC0FHY5</accession>
<keyword evidence="2" id="KW-1185">Reference proteome</keyword>
<protein>
    <submittedName>
        <fullName evidence="1">Uncharacterized protein</fullName>
    </submittedName>
</protein>
<evidence type="ECO:0000313" key="2">
    <source>
        <dbReference type="Proteomes" id="UP001060215"/>
    </source>
</evidence>
<comment type="caution">
    <text evidence="1">The sequence shown here is derived from an EMBL/GenBank/DDBJ whole genome shotgun (WGS) entry which is preliminary data.</text>
</comment>
<sequence length="189" mass="21658">MGGDNKRCHSSIPLVSRLDRLDSIVKFIEGKEKLRRWSNQSLVRRVERQCKPLDVAVREANSKGSLLDRVASLEDRLIQLCLEIESSNVPHSTIQKSWGLASGYGSKRELSYSFPTFNNPKPIYNQQQHCAQTNRFEFQGKPQRVQQSLKQPSSVKQQRQQHGNKDDKFCKNGKKGVPPNWPHFKILGC</sequence>
<evidence type="ECO:0000313" key="1">
    <source>
        <dbReference type="EMBL" id="KAI7988314.1"/>
    </source>
</evidence>
<dbReference type="EMBL" id="CM045771">
    <property type="protein sequence ID" value="KAI7988314.1"/>
    <property type="molecule type" value="Genomic_DNA"/>
</dbReference>